<accession>A0A166HN15</accession>
<evidence type="ECO:0000313" key="2">
    <source>
        <dbReference type="EMBL" id="KZL42907.1"/>
    </source>
</evidence>
<name>A0A166HN15_SECCO</name>
<feature type="transmembrane region" description="Helical" evidence="1">
    <location>
        <begin position="106"/>
        <end position="127"/>
    </location>
</feature>
<dbReference type="InterPro" id="IPR025671">
    <property type="entry name" value="HXXEE"/>
</dbReference>
<protein>
    <recommendedName>
        <fullName evidence="4">HXXEE domain-containing protein</fullName>
    </recommendedName>
</protein>
<keyword evidence="1" id="KW-1133">Transmembrane helix</keyword>
<proteinExistence type="predicted"/>
<feature type="transmembrane region" description="Helical" evidence="1">
    <location>
        <begin position="12"/>
        <end position="31"/>
    </location>
</feature>
<comment type="caution">
    <text evidence="2">The sequence shown here is derived from an EMBL/GenBank/DDBJ whole genome shotgun (WGS) entry which is preliminary data.</text>
</comment>
<evidence type="ECO:0000313" key="3">
    <source>
        <dbReference type="Proteomes" id="UP000076480"/>
    </source>
</evidence>
<reference evidence="2 3" key="1">
    <citation type="submission" date="2015-02" db="EMBL/GenBank/DDBJ databases">
        <title>Draft genome sequence of Lactobacillus collinoides CUPV2371 isolated from a natural cider, the first genome sequence of a strain of this species.</title>
        <authorList>
            <person name="Puertas A.I."/>
            <person name="Spano G."/>
            <person name="Capozzi V."/>
            <person name="Lamontanara A."/>
            <person name="Orru L."/>
            <person name="Duenas M.T."/>
        </authorList>
    </citation>
    <scope>NUCLEOTIDE SEQUENCE [LARGE SCALE GENOMIC DNA]</scope>
    <source>
        <strain evidence="2 3">237</strain>
    </source>
</reference>
<keyword evidence="3" id="KW-1185">Reference proteome</keyword>
<evidence type="ECO:0000256" key="1">
    <source>
        <dbReference type="SAM" id="Phobius"/>
    </source>
</evidence>
<keyword evidence="1" id="KW-0812">Transmembrane</keyword>
<dbReference type="AlphaFoldDB" id="A0A166HN15"/>
<keyword evidence="1" id="KW-0472">Membrane</keyword>
<dbReference type="Proteomes" id="UP000076480">
    <property type="component" value="Unassembled WGS sequence"/>
</dbReference>
<feature type="transmembrane region" description="Helical" evidence="1">
    <location>
        <begin position="83"/>
        <end position="100"/>
    </location>
</feature>
<feature type="transmembrane region" description="Helical" evidence="1">
    <location>
        <begin position="139"/>
        <end position="160"/>
    </location>
</feature>
<dbReference type="RefSeq" id="WP_063285194.1">
    <property type="nucleotide sequence ID" value="NZ_JYDC01000016.1"/>
</dbReference>
<organism evidence="2 3">
    <name type="scientific">Secundilactobacillus collinoides</name>
    <name type="common">Lactobacillus collinoides</name>
    <dbReference type="NCBI Taxonomy" id="33960"/>
    <lineage>
        <taxon>Bacteria</taxon>
        <taxon>Bacillati</taxon>
        <taxon>Bacillota</taxon>
        <taxon>Bacilli</taxon>
        <taxon>Lactobacillales</taxon>
        <taxon>Lactobacillaceae</taxon>
        <taxon>Secundilactobacillus</taxon>
    </lineage>
</organism>
<dbReference type="PATRIC" id="fig|33960.6.peg.874"/>
<dbReference type="OrthoDB" id="2591569at2"/>
<evidence type="ECO:0008006" key="4">
    <source>
        <dbReference type="Google" id="ProtNLM"/>
    </source>
</evidence>
<feature type="transmembrane region" description="Helical" evidence="1">
    <location>
        <begin position="172"/>
        <end position="189"/>
    </location>
</feature>
<sequence>MLEKWDKSWLNILYVVGIVLLMILVAAGSNWSTRFRLIWTVAIILPIHACEEWQLPGGFHYQYNLTFGSNDPNRYPMNRITDMLTVCIAEIVYLGCLFFAQNTWIVMALCGFCLLEVGMHTFFGVTMYRRFKDRGKKTIYNPGFASAYLGFGVIAIMMIQNVIASGVTGYDWVKTIIMLILMGLIEILLPERLFRNHNTSYGYASAKYFTKFLK</sequence>
<gene>
    <name evidence="2" type="ORF">TY91_02400</name>
</gene>
<dbReference type="Pfam" id="PF13787">
    <property type="entry name" value="HXXEE"/>
    <property type="match status" value="1"/>
</dbReference>
<dbReference type="EMBL" id="JYDC01000016">
    <property type="protein sequence ID" value="KZL42907.1"/>
    <property type="molecule type" value="Genomic_DNA"/>
</dbReference>